<dbReference type="AlphaFoldDB" id="A0A3M2JK13"/>
<evidence type="ECO:0000256" key="1">
    <source>
        <dbReference type="SAM" id="Phobius"/>
    </source>
</evidence>
<keyword evidence="1" id="KW-0812">Transmembrane</keyword>
<feature type="transmembrane region" description="Helical" evidence="1">
    <location>
        <begin position="92"/>
        <end position="119"/>
    </location>
</feature>
<gene>
    <name evidence="2" type="ORF">EBM89_08205</name>
</gene>
<organism evidence="2 3">
    <name type="scientific">Cellulomonas triticagri</name>
    <dbReference type="NCBI Taxonomy" id="2483352"/>
    <lineage>
        <taxon>Bacteria</taxon>
        <taxon>Bacillati</taxon>
        <taxon>Actinomycetota</taxon>
        <taxon>Actinomycetes</taxon>
        <taxon>Micrococcales</taxon>
        <taxon>Cellulomonadaceae</taxon>
        <taxon>Cellulomonas</taxon>
    </lineage>
</organism>
<proteinExistence type="predicted"/>
<evidence type="ECO:0000313" key="2">
    <source>
        <dbReference type="EMBL" id="RMI12546.1"/>
    </source>
</evidence>
<feature type="transmembrane region" description="Helical" evidence="1">
    <location>
        <begin position="21"/>
        <end position="38"/>
    </location>
</feature>
<keyword evidence="1" id="KW-0472">Membrane</keyword>
<evidence type="ECO:0000313" key="3">
    <source>
        <dbReference type="Proteomes" id="UP000269289"/>
    </source>
</evidence>
<feature type="transmembrane region" description="Helical" evidence="1">
    <location>
        <begin position="58"/>
        <end position="80"/>
    </location>
</feature>
<protein>
    <submittedName>
        <fullName evidence="2">Uncharacterized protein</fullName>
    </submittedName>
</protein>
<reference evidence="2 3" key="1">
    <citation type="submission" date="2018-10" db="EMBL/GenBank/DDBJ databases">
        <title>Isolation, diversity and antifungal activity of actinobacteria from wheat.</title>
        <authorList>
            <person name="Han C."/>
        </authorList>
    </citation>
    <scope>NUCLEOTIDE SEQUENCE [LARGE SCALE GENOMIC DNA]</scope>
    <source>
        <strain evidence="2 3">NEAU-YY56</strain>
    </source>
</reference>
<accession>A0A3M2JK13</accession>
<dbReference type="Proteomes" id="UP000269289">
    <property type="component" value="Unassembled WGS sequence"/>
</dbReference>
<comment type="caution">
    <text evidence="2">The sequence shown here is derived from an EMBL/GenBank/DDBJ whole genome shotgun (WGS) entry which is preliminary data.</text>
</comment>
<feature type="transmembrane region" description="Helical" evidence="1">
    <location>
        <begin position="134"/>
        <end position="152"/>
    </location>
</feature>
<keyword evidence="3" id="KW-1185">Reference proteome</keyword>
<keyword evidence="1" id="KW-1133">Transmembrane helix</keyword>
<name>A0A3M2JK13_9CELL</name>
<sequence length="195" mass="19818">MTSPSDRVHTCGPATRVATGGAYLAVALLGTWWIATGMDRALYSAPLSSAGGPGPRGWWSATAVLGGGLLVVVPLVTSLVRLHGGAALPTWVVRWTTVAYAVLGIGIGLLVVLDLLAGWATRAPTLAGTARADLVLQFGVPLVVVTTGTWALRSRSRAQGPGARQASWRGQFLAGALPAALLCLAGAAFALSTPA</sequence>
<dbReference type="EMBL" id="RFFI01000035">
    <property type="protein sequence ID" value="RMI12546.1"/>
    <property type="molecule type" value="Genomic_DNA"/>
</dbReference>
<feature type="transmembrane region" description="Helical" evidence="1">
    <location>
        <begin position="172"/>
        <end position="191"/>
    </location>
</feature>